<accession>A0A8J5JJB2</accession>
<evidence type="ECO:0008006" key="3">
    <source>
        <dbReference type="Google" id="ProtNLM"/>
    </source>
</evidence>
<evidence type="ECO:0000313" key="2">
    <source>
        <dbReference type="Proteomes" id="UP000747542"/>
    </source>
</evidence>
<name>A0A8J5JJB2_HOMAM</name>
<organism evidence="1 2">
    <name type="scientific">Homarus americanus</name>
    <name type="common">American lobster</name>
    <dbReference type="NCBI Taxonomy" id="6706"/>
    <lineage>
        <taxon>Eukaryota</taxon>
        <taxon>Metazoa</taxon>
        <taxon>Ecdysozoa</taxon>
        <taxon>Arthropoda</taxon>
        <taxon>Crustacea</taxon>
        <taxon>Multicrustacea</taxon>
        <taxon>Malacostraca</taxon>
        <taxon>Eumalacostraca</taxon>
        <taxon>Eucarida</taxon>
        <taxon>Decapoda</taxon>
        <taxon>Pleocyemata</taxon>
        <taxon>Astacidea</taxon>
        <taxon>Nephropoidea</taxon>
        <taxon>Nephropidae</taxon>
        <taxon>Homarus</taxon>
    </lineage>
</organism>
<dbReference type="EMBL" id="JAHLQT010035566">
    <property type="protein sequence ID" value="KAG7158296.1"/>
    <property type="molecule type" value="Genomic_DNA"/>
</dbReference>
<comment type="caution">
    <text evidence="1">The sequence shown here is derived from an EMBL/GenBank/DDBJ whole genome shotgun (WGS) entry which is preliminary data.</text>
</comment>
<dbReference type="AlphaFoldDB" id="A0A8J5JJB2"/>
<keyword evidence="2" id="KW-1185">Reference proteome</keyword>
<evidence type="ECO:0000313" key="1">
    <source>
        <dbReference type="EMBL" id="KAG7158296.1"/>
    </source>
</evidence>
<gene>
    <name evidence="1" type="ORF">Hamer_G008944</name>
</gene>
<dbReference type="InterPro" id="IPR036034">
    <property type="entry name" value="PDZ_sf"/>
</dbReference>
<dbReference type="SUPFAM" id="SSF50156">
    <property type="entry name" value="PDZ domain-like"/>
    <property type="match status" value="1"/>
</dbReference>
<proteinExistence type="predicted"/>
<dbReference type="Proteomes" id="UP000747542">
    <property type="component" value="Unassembled WGS sequence"/>
</dbReference>
<reference evidence="1" key="1">
    <citation type="journal article" date="2021" name="Sci. Adv.">
        <title>The American lobster genome reveals insights on longevity, neural, and immune adaptations.</title>
        <authorList>
            <person name="Polinski J.M."/>
            <person name="Zimin A.V."/>
            <person name="Clark K.F."/>
            <person name="Kohn A.B."/>
            <person name="Sadowski N."/>
            <person name="Timp W."/>
            <person name="Ptitsyn A."/>
            <person name="Khanna P."/>
            <person name="Romanova D.Y."/>
            <person name="Williams P."/>
            <person name="Greenwood S.J."/>
            <person name="Moroz L.L."/>
            <person name="Walt D.R."/>
            <person name="Bodnar A.G."/>
        </authorList>
    </citation>
    <scope>NUCLEOTIDE SEQUENCE</scope>
    <source>
        <strain evidence="1">GMGI-L3</strain>
    </source>
</reference>
<sequence length="78" mass="8223">MKGRGTVFIHVPRGHTSTILVTGGGDTPLIVTQAGRTSGLQEGDEVVGVDGASTTLWSSKLLHQTLRQASDVILEVIR</sequence>
<protein>
    <recommendedName>
        <fullName evidence="3">PDZ domain-containing protein</fullName>
    </recommendedName>
</protein>
<dbReference type="Gene3D" id="2.30.42.10">
    <property type="match status" value="1"/>
</dbReference>